<sequence>MLMAIQDTTREQPQAAPQTRNSSHGGSPSAAPARSRLLLVGVNHETAPIGVRERIAIPTSRLAEATRKLVEQPGVREAMIVSTCNRVELLTVHDPASASEELAATERVMRFFDEFFQVSQAELKAHIYERQEQEAVNHLFRVASSLDSMVVGDAQILGQVKHAWNVAREVGAIHSAEASDPPAQAGAAHASSVLDPLLQRAFFVAKRVRTETQVGSSNVSVASVAAELARNIFGSLAGKTILMVGAGKMSELTARHLIQQGANTLLVSNRTEARAEKIADGLRTPAITTGIIPFNQLHEQAHRADIILTSTGAAALGGGAIFTPANARAMQQRRKNRPVFFIDIAVPRDVSPDVNKVDGCFVYDIDDLQEVAVANQENRSREAAAAESIVKAEVEAYRERLSLAPAAEAIKQLLADADATRQQELAKLTHRLAGQPLSPEQLATIESAMKAFAAKLLHPQIAALKAAQKQRGE</sequence>
<dbReference type="GO" id="GO:0008883">
    <property type="term" value="F:glutamyl-tRNA reductase activity"/>
    <property type="evidence" value="ECO:0007669"/>
    <property type="project" value="UniProtKB-UniRule"/>
</dbReference>
<evidence type="ECO:0000313" key="20">
    <source>
        <dbReference type="Proteomes" id="UP000236728"/>
    </source>
</evidence>
<dbReference type="Pfam" id="PF05201">
    <property type="entry name" value="GlutR_N"/>
    <property type="match status" value="1"/>
</dbReference>
<keyword evidence="4 9" id="KW-0521">NADP</keyword>
<evidence type="ECO:0000256" key="6">
    <source>
        <dbReference type="ARBA" id="ARBA00023244"/>
    </source>
</evidence>
<evidence type="ECO:0000256" key="7">
    <source>
        <dbReference type="ARBA" id="ARBA00047464"/>
    </source>
</evidence>
<evidence type="ECO:0000256" key="10">
    <source>
        <dbReference type="PIRSR" id="PIRSR000445-1"/>
    </source>
</evidence>
<feature type="binding site" evidence="9 11">
    <location>
        <position position="159"/>
    </location>
    <ligand>
        <name>substrate</name>
    </ligand>
</feature>
<reference evidence="19 20" key="1">
    <citation type="submission" date="2016-10" db="EMBL/GenBank/DDBJ databases">
        <authorList>
            <person name="de Groot N.N."/>
        </authorList>
    </citation>
    <scope>NUCLEOTIDE SEQUENCE [LARGE SCALE GENOMIC DNA]</scope>
    <source>
        <strain evidence="19 20">DSM 22489</strain>
    </source>
</reference>
<evidence type="ECO:0000256" key="14">
    <source>
        <dbReference type="RuleBase" id="RU000584"/>
    </source>
</evidence>
<dbReference type="GO" id="GO:0050661">
    <property type="term" value="F:NADP binding"/>
    <property type="evidence" value="ECO:0007669"/>
    <property type="project" value="InterPro"/>
</dbReference>
<evidence type="ECO:0000256" key="8">
    <source>
        <dbReference type="ARBA" id="ARBA00068659"/>
    </source>
</evidence>
<dbReference type="Pfam" id="PF01488">
    <property type="entry name" value="Shikimate_DH"/>
    <property type="match status" value="1"/>
</dbReference>
<dbReference type="InterPro" id="IPR006151">
    <property type="entry name" value="Shikm_DH/Glu-tRNA_Rdtase"/>
</dbReference>
<comment type="miscellaneous">
    <text evidence="9">During catalysis, the active site Cys acts as a nucleophile attacking the alpha-carbonyl group of tRNA-bound glutamate with the formation of a thioester intermediate between enzyme and glutamate, and the concomitant release of tRNA(Glu). The thioester intermediate is finally reduced by direct hydride transfer from NADPH, to form the product GSA.</text>
</comment>
<evidence type="ECO:0000256" key="15">
    <source>
        <dbReference type="SAM" id="MobiDB-lite"/>
    </source>
</evidence>
<evidence type="ECO:0000256" key="3">
    <source>
        <dbReference type="ARBA" id="ARBA00012970"/>
    </source>
</evidence>
<evidence type="ECO:0000256" key="9">
    <source>
        <dbReference type="HAMAP-Rule" id="MF_00087"/>
    </source>
</evidence>
<comment type="catalytic activity">
    <reaction evidence="7 9 14">
        <text>(S)-4-amino-5-oxopentanoate + tRNA(Glu) + NADP(+) = L-glutamyl-tRNA(Glu) + NADPH + H(+)</text>
        <dbReference type="Rhea" id="RHEA:12344"/>
        <dbReference type="Rhea" id="RHEA-COMP:9663"/>
        <dbReference type="Rhea" id="RHEA-COMP:9680"/>
        <dbReference type="ChEBI" id="CHEBI:15378"/>
        <dbReference type="ChEBI" id="CHEBI:57501"/>
        <dbReference type="ChEBI" id="CHEBI:57783"/>
        <dbReference type="ChEBI" id="CHEBI:58349"/>
        <dbReference type="ChEBI" id="CHEBI:78442"/>
        <dbReference type="ChEBI" id="CHEBI:78520"/>
        <dbReference type="EC" id="1.2.1.70"/>
    </reaction>
</comment>
<evidence type="ECO:0000256" key="13">
    <source>
        <dbReference type="PIRSR" id="PIRSR000445-4"/>
    </source>
</evidence>
<name>A0A1H5UAP1_9BACT</name>
<evidence type="ECO:0000259" key="17">
    <source>
        <dbReference type="Pfam" id="PF01488"/>
    </source>
</evidence>
<evidence type="ECO:0000256" key="4">
    <source>
        <dbReference type="ARBA" id="ARBA00022857"/>
    </source>
</evidence>
<evidence type="ECO:0000256" key="2">
    <source>
        <dbReference type="ARBA" id="ARBA00005916"/>
    </source>
</evidence>
<feature type="binding site" evidence="9 12">
    <location>
        <begin position="245"/>
        <end position="250"/>
    </location>
    <ligand>
        <name>NADP(+)</name>
        <dbReference type="ChEBI" id="CHEBI:58349"/>
    </ligand>
</feature>
<dbReference type="InterPro" id="IPR015896">
    <property type="entry name" value="4pyrrol_synth_GluRdtase_dimer"/>
</dbReference>
<dbReference type="SUPFAM" id="SSF69075">
    <property type="entry name" value="Glutamyl tRNA-reductase dimerization domain"/>
    <property type="match status" value="1"/>
</dbReference>
<evidence type="ECO:0000259" key="16">
    <source>
        <dbReference type="Pfam" id="PF00745"/>
    </source>
</evidence>
<comment type="subunit">
    <text evidence="9">Homodimer.</text>
</comment>
<keyword evidence="20" id="KW-1185">Reference proteome</keyword>
<accession>A0A1H5UAP1</accession>
<dbReference type="FunFam" id="3.40.50.720:FF:000031">
    <property type="entry name" value="Glutamyl-tRNA reductase"/>
    <property type="match status" value="1"/>
</dbReference>
<dbReference type="Gene3D" id="3.30.460.30">
    <property type="entry name" value="Glutamyl-tRNA reductase, N-terminal domain"/>
    <property type="match status" value="1"/>
</dbReference>
<dbReference type="CDD" id="cd05213">
    <property type="entry name" value="NAD_bind_Glutamyl_tRNA_reduct"/>
    <property type="match status" value="1"/>
</dbReference>
<feature type="region of interest" description="Disordered" evidence="15">
    <location>
        <begin position="1"/>
        <end position="32"/>
    </location>
</feature>
<gene>
    <name evidence="9" type="primary">hemA</name>
    <name evidence="19" type="ORF">SAMN05421819_0914</name>
</gene>
<dbReference type="AlphaFoldDB" id="A0A1H5UAP1"/>
<dbReference type="InterPro" id="IPR036343">
    <property type="entry name" value="GluRdtase_N_sf"/>
</dbReference>
<dbReference type="Pfam" id="PF00745">
    <property type="entry name" value="GlutR_dimer"/>
    <property type="match status" value="1"/>
</dbReference>
<dbReference type="Gene3D" id="3.40.50.720">
    <property type="entry name" value="NAD(P)-binding Rossmann-like Domain"/>
    <property type="match status" value="1"/>
</dbReference>
<feature type="domain" description="Tetrapyrrole biosynthesis glutamyl-tRNA reductase dimerisation" evidence="16">
    <location>
        <begin position="385"/>
        <end position="470"/>
    </location>
</feature>
<feature type="site" description="Important for activity" evidence="9 13">
    <location>
        <position position="138"/>
    </location>
</feature>
<organism evidence="19 20">
    <name type="scientific">Bryocella elongata</name>
    <dbReference type="NCBI Taxonomy" id="863522"/>
    <lineage>
        <taxon>Bacteria</taxon>
        <taxon>Pseudomonadati</taxon>
        <taxon>Acidobacteriota</taxon>
        <taxon>Terriglobia</taxon>
        <taxon>Terriglobales</taxon>
        <taxon>Acidobacteriaceae</taxon>
        <taxon>Bryocella</taxon>
    </lineage>
</organism>
<evidence type="ECO:0000313" key="19">
    <source>
        <dbReference type="EMBL" id="SEF71391.1"/>
    </source>
</evidence>
<dbReference type="EC" id="1.2.1.70" evidence="3 9"/>
<dbReference type="InterPro" id="IPR018214">
    <property type="entry name" value="GluRdtase_CS"/>
</dbReference>
<dbReference type="EMBL" id="FNVA01000001">
    <property type="protein sequence ID" value="SEF71391.1"/>
    <property type="molecule type" value="Genomic_DNA"/>
</dbReference>
<feature type="domain" description="Quinate/shikimate 5-dehydrogenase/glutamyl-tRNA reductase" evidence="17">
    <location>
        <begin position="227"/>
        <end position="371"/>
    </location>
</feature>
<dbReference type="HAMAP" id="MF_00087">
    <property type="entry name" value="Glu_tRNA_reductase"/>
    <property type="match status" value="1"/>
</dbReference>
<dbReference type="SUPFAM" id="SSF51735">
    <property type="entry name" value="NAD(P)-binding Rossmann-fold domains"/>
    <property type="match status" value="1"/>
</dbReference>
<evidence type="ECO:0000256" key="5">
    <source>
        <dbReference type="ARBA" id="ARBA00023002"/>
    </source>
</evidence>
<comment type="domain">
    <text evidence="9">Possesses an unusual extended V-shaped dimeric structure with each monomer consisting of three distinct domains arranged along a curved 'spinal' alpha-helix. The N-terminal catalytic domain specifically recognizes the glutamate moiety of the substrate. The second domain is the NADPH-binding domain, and the third C-terminal domain is responsible for dimerization.</text>
</comment>
<feature type="compositionally biased region" description="Polar residues" evidence="15">
    <location>
        <begin position="11"/>
        <end position="26"/>
    </location>
</feature>
<comment type="similarity">
    <text evidence="2 9 14">Belongs to the glutamyl-tRNA reductase family.</text>
</comment>
<dbReference type="InterPro" id="IPR015895">
    <property type="entry name" value="4pyrrol_synth_GluRdtase_N"/>
</dbReference>
<dbReference type="SUPFAM" id="SSF69742">
    <property type="entry name" value="Glutamyl tRNA-reductase catalytic, N-terminal domain"/>
    <property type="match status" value="1"/>
</dbReference>
<comment type="function">
    <text evidence="9">Catalyzes the NADPH-dependent reduction of glutamyl-tRNA(Glu) to glutamate 1-semialdehyde (GSA).</text>
</comment>
<evidence type="ECO:0000259" key="18">
    <source>
        <dbReference type="Pfam" id="PF05201"/>
    </source>
</evidence>
<dbReference type="InterPro" id="IPR036453">
    <property type="entry name" value="GluRdtase_dimer_dom_sf"/>
</dbReference>
<evidence type="ECO:0000256" key="11">
    <source>
        <dbReference type="PIRSR" id="PIRSR000445-2"/>
    </source>
</evidence>
<evidence type="ECO:0000256" key="1">
    <source>
        <dbReference type="ARBA" id="ARBA00005059"/>
    </source>
</evidence>
<feature type="binding site" evidence="9 11">
    <location>
        <begin position="83"/>
        <end position="86"/>
    </location>
    <ligand>
        <name>substrate</name>
    </ligand>
</feature>
<dbReference type="PANTHER" id="PTHR43013:SF1">
    <property type="entry name" value="GLUTAMYL-TRNA REDUCTASE"/>
    <property type="match status" value="1"/>
</dbReference>
<evidence type="ECO:0000256" key="12">
    <source>
        <dbReference type="PIRSR" id="PIRSR000445-3"/>
    </source>
</evidence>
<feature type="binding site" evidence="9 11">
    <location>
        <begin position="153"/>
        <end position="155"/>
    </location>
    <ligand>
        <name>substrate</name>
    </ligand>
</feature>
<dbReference type="Proteomes" id="UP000236728">
    <property type="component" value="Unassembled WGS sequence"/>
</dbReference>
<protein>
    <recommendedName>
        <fullName evidence="8 9">Glutamyl-tRNA reductase</fullName>
        <shortName evidence="9">GluTR</shortName>
        <ecNumber evidence="3 9">1.2.1.70</ecNumber>
    </recommendedName>
</protein>
<dbReference type="FunFam" id="3.30.460.30:FF:000001">
    <property type="entry name" value="Glutamyl-tRNA reductase"/>
    <property type="match status" value="1"/>
</dbReference>
<dbReference type="PANTHER" id="PTHR43013">
    <property type="entry name" value="GLUTAMYL-TRNA REDUCTASE"/>
    <property type="match status" value="1"/>
</dbReference>
<dbReference type="PIRSF" id="PIRSF000445">
    <property type="entry name" value="4pyrrol_synth_GluRdtase"/>
    <property type="match status" value="1"/>
</dbReference>
<feature type="domain" description="Glutamyl-tRNA reductase N-terminal" evidence="18">
    <location>
        <begin position="40"/>
        <end position="174"/>
    </location>
</feature>
<dbReference type="NCBIfam" id="TIGR01035">
    <property type="entry name" value="hemA"/>
    <property type="match status" value="1"/>
</dbReference>
<dbReference type="InterPro" id="IPR000343">
    <property type="entry name" value="4pyrrol_synth_GluRdtase"/>
</dbReference>
<dbReference type="InterPro" id="IPR036291">
    <property type="entry name" value="NAD(P)-bd_dom_sf"/>
</dbReference>
<keyword evidence="6 9" id="KW-0627">Porphyrin biosynthesis</keyword>
<feature type="active site" description="Nucleophile" evidence="9 10">
    <location>
        <position position="84"/>
    </location>
</feature>
<dbReference type="PROSITE" id="PS00747">
    <property type="entry name" value="GLUTR"/>
    <property type="match status" value="1"/>
</dbReference>
<dbReference type="RefSeq" id="WP_235011349.1">
    <property type="nucleotide sequence ID" value="NZ_FNVA01000001.1"/>
</dbReference>
<dbReference type="UniPathway" id="UPA00251">
    <property type="reaction ID" value="UER00316"/>
</dbReference>
<feature type="binding site" evidence="9 11">
    <location>
        <position position="148"/>
    </location>
    <ligand>
        <name>substrate</name>
    </ligand>
</feature>
<comment type="pathway">
    <text evidence="1 9 14">Porphyrin-containing compound metabolism; protoporphyrin-IX biosynthesis; 5-aminolevulinate from L-glutamyl-tRNA(Glu): step 1/2.</text>
</comment>
<keyword evidence="5 9" id="KW-0560">Oxidoreductase</keyword>
<proteinExistence type="inferred from homology"/>
<dbReference type="GO" id="GO:0019353">
    <property type="term" value="P:protoporphyrinogen IX biosynthetic process from glutamate"/>
    <property type="evidence" value="ECO:0007669"/>
    <property type="project" value="TreeGrafter"/>
</dbReference>